<sequence>MTQASWRKAVPYTWTAVTLLGMLTLLLAPALTGHPHRVEVGGARMGSEQGVHAAGAAKPVSDPKVVPLALGGLWLAASIYRTRRPFAQLGRTGSDAIAILLRHRLLAPIQMTSVFVAILVVLR</sequence>
<protein>
    <submittedName>
        <fullName evidence="2">Uncharacterized protein</fullName>
    </submittedName>
</protein>
<feature type="transmembrane region" description="Helical" evidence="1">
    <location>
        <begin position="103"/>
        <end position="122"/>
    </location>
</feature>
<dbReference type="Proteomes" id="UP000323257">
    <property type="component" value="Unassembled WGS sequence"/>
</dbReference>
<keyword evidence="1" id="KW-1133">Transmembrane helix</keyword>
<evidence type="ECO:0000313" key="3">
    <source>
        <dbReference type="Proteomes" id="UP000323257"/>
    </source>
</evidence>
<name>A0A5S5C8R9_9BACL</name>
<comment type="caution">
    <text evidence="2">The sequence shown here is derived from an EMBL/GenBank/DDBJ whole genome shotgun (WGS) entry which is preliminary data.</text>
</comment>
<feature type="transmembrane region" description="Helical" evidence="1">
    <location>
        <begin position="12"/>
        <end position="31"/>
    </location>
</feature>
<evidence type="ECO:0000313" key="2">
    <source>
        <dbReference type="EMBL" id="TYP74882.1"/>
    </source>
</evidence>
<keyword evidence="1" id="KW-0812">Transmembrane</keyword>
<dbReference type="EMBL" id="VNHS01000005">
    <property type="protein sequence ID" value="TYP74882.1"/>
    <property type="molecule type" value="Genomic_DNA"/>
</dbReference>
<dbReference type="RefSeq" id="WP_148930099.1">
    <property type="nucleotide sequence ID" value="NZ_VNHS01000005.1"/>
</dbReference>
<organism evidence="2 3">
    <name type="scientific">Paenibacillus methanolicus</name>
    <dbReference type="NCBI Taxonomy" id="582686"/>
    <lineage>
        <taxon>Bacteria</taxon>
        <taxon>Bacillati</taxon>
        <taxon>Bacillota</taxon>
        <taxon>Bacilli</taxon>
        <taxon>Bacillales</taxon>
        <taxon>Paenibacillaceae</taxon>
        <taxon>Paenibacillus</taxon>
    </lineage>
</organism>
<evidence type="ECO:0000256" key="1">
    <source>
        <dbReference type="SAM" id="Phobius"/>
    </source>
</evidence>
<proteinExistence type="predicted"/>
<gene>
    <name evidence="2" type="ORF">BCM02_105429</name>
</gene>
<reference evidence="2 3" key="1">
    <citation type="submission" date="2019-07" db="EMBL/GenBank/DDBJ databases">
        <title>Genomic Encyclopedia of Type Strains, Phase III (KMG-III): the genomes of soil and plant-associated and newly described type strains.</title>
        <authorList>
            <person name="Whitman W."/>
        </authorList>
    </citation>
    <scope>NUCLEOTIDE SEQUENCE [LARGE SCALE GENOMIC DNA]</scope>
    <source>
        <strain evidence="2 3">BL24</strain>
    </source>
</reference>
<accession>A0A5S5C8R9</accession>
<keyword evidence="3" id="KW-1185">Reference proteome</keyword>
<keyword evidence="1" id="KW-0472">Membrane</keyword>
<dbReference type="AlphaFoldDB" id="A0A5S5C8R9"/>